<evidence type="ECO:0000313" key="2">
    <source>
        <dbReference type="EMBL" id="SEW52461.1"/>
    </source>
</evidence>
<reference evidence="3" key="1">
    <citation type="submission" date="2016-10" db="EMBL/GenBank/DDBJ databases">
        <authorList>
            <person name="Varghese N."/>
            <person name="Submissions S."/>
        </authorList>
    </citation>
    <scope>NUCLEOTIDE SEQUENCE [LARGE SCALE GENOMIC DNA]</scope>
    <source>
        <strain evidence="3">DSM 3695</strain>
    </source>
</reference>
<sequence>MLELDKKEAQVLQRAIQRWQQDRLISDEQAGSLKESFKVVNTDWQTITLYIFIAAISCALMAFGSLVLDEKWIEIIRKKFSLTDGVIALLFAALTIFLCYEGWRRNKHQPLFSFNRELFWLLPVLSIGVSVVYLGKSVNYLDGNYGAFWLLATACFGVLGIVLHSRLMWIATLLCLIPAYVKLTYYLTNDASYFLGMNLPCRMALLGVLLIGVAWLLRQFRVYAPIKEITWSGGWLLFLVSGWLISIFGNCGTWDEWQQLRQVHLLQWVIIYTVICAGVFLLGLKMKDDLLRDLGVAFLLLDLYTRYFEYLWDFTNKGLFFGVMALSFWWVGRLIEKRMRQGAGRK</sequence>
<accession>A0A1I0S8Y1</accession>
<feature type="transmembrane region" description="Helical" evidence="1">
    <location>
        <begin position="192"/>
        <end position="217"/>
    </location>
</feature>
<proteinExistence type="predicted"/>
<feature type="transmembrane region" description="Helical" evidence="1">
    <location>
        <begin position="147"/>
        <end position="180"/>
    </location>
</feature>
<dbReference type="AlphaFoldDB" id="A0A1I0S8Y1"/>
<name>A0A1I0S8Y1_9BACT</name>
<dbReference type="OrthoDB" id="1120077at2"/>
<dbReference type="RefSeq" id="WP_089898891.1">
    <property type="nucleotide sequence ID" value="NZ_FOJG01000002.1"/>
</dbReference>
<feature type="transmembrane region" description="Helical" evidence="1">
    <location>
        <begin position="47"/>
        <end position="68"/>
    </location>
</feature>
<feature type="transmembrane region" description="Helical" evidence="1">
    <location>
        <begin position="229"/>
        <end position="249"/>
    </location>
</feature>
<keyword evidence="1" id="KW-0472">Membrane</keyword>
<evidence type="ECO:0008006" key="4">
    <source>
        <dbReference type="Google" id="ProtNLM"/>
    </source>
</evidence>
<keyword evidence="3" id="KW-1185">Reference proteome</keyword>
<dbReference type="Proteomes" id="UP000199310">
    <property type="component" value="Unassembled WGS sequence"/>
</dbReference>
<dbReference type="STRING" id="29529.SAMN04488122_4847"/>
<feature type="transmembrane region" description="Helical" evidence="1">
    <location>
        <begin position="80"/>
        <end position="98"/>
    </location>
</feature>
<organism evidence="2 3">
    <name type="scientific">Chitinophaga arvensicola</name>
    <dbReference type="NCBI Taxonomy" id="29529"/>
    <lineage>
        <taxon>Bacteria</taxon>
        <taxon>Pseudomonadati</taxon>
        <taxon>Bacteroidota</taxon>
        <taxon>Chitinophagia</taxon>
        <taxon>Chitinophagales</taxon>
        <taxon>Chitinophagaceae</taxon>
        <taxon>Chitinophaga</taxon>
    </lineage>
</organism>
<gene>
    <name evidence="2" type="ORF">SAMN04488122_4847</name>
</gene>
<feature type="transmembrane region" description="Helical" evidence="1">
    <location>
        <begin position="118"/>
        <end position="135"/>
    </location>
</feature>
<evidence type="ECO:0000256" key="1">
    <source>
        <dbReference type="SAM" id="Phobius"/>
    </source>
</evidence>
<keyword evidence="1" id="KW-0812">Transmembrane</keyword>
<feature type="transmembrane region" description="Helical" evidence="1">
    <location>
        <begin position="265"/>
        <end position="283"/>
    </location>
</feature>
<feature type="transmembrane region" description="Helical" evidence="1">
    <location>
        <begin position="319"/>
        <end position="336"/>
    </location>
</feature>
<protein>
    <recommendedName>
        <fullName evidence="4">DUF2157 domain-containing protein</fullName>
    </recommendedName>
</protein>
<keyword evidence="1" id="KW-1133">Transmembrane helix</keyword>
<dbReference type="EMBL" id="FOJG01000002">
    <property type="protein sequence ID" value="SEW52461.1"/>
    <property type="molecule type" value="Genomic_DNA"/>
</dbReference>
<evidence type="ECO:0000313" key="3">
    <source>
        <dbReference type="Proteomes" id="UP000199310"/>
    </source>
</evidence>